<dbReference type="Proteomes" id="UP000433089">
    <property type="component" value="Unassembled WGS sequence"/>
</dbReference>
<reference evidence="1 2" key="1">
    <citation type="submission" date="2019-10" db="EMBL/GenBank/DDBJ databases">
        <authorList>
            <person name="Karimi E."/>
        </authorList>
    </citation>
    <scope>NUCLEOTIDE SEQUENCE [LARGE SCALE GENOMIC DNA]</scope>
    <source>
        <strain evidence="1">Bacillus sp. 348</strain>
    </source>
</reference>
<dbReference type="AlphaFoldDB" id="A0A653VAT7"/>
<accession>A0A653VAT7</accession>
<sequence>MKKQNNWVWTKLTEKKHPNRKAGTPVHTAYMREGDTEYHPHRSWIDKGYIEHVDSLARHSE</sequence>
<dbReference type="RefSeq" id="WP_061409359.1">
    <property type="nucleotide sequence ID" value="NZ_CP069098.1"/>
</dbReference>
<dbReference type="EMBL" id="CABWLH010000010">
    <property type="protein sequence ID" value="VXC03315.1"/>
    <property type="molecule type" value="Genomic_DNA"/>
</dbReference>
<evidence type="ECO:0000313" key="2">
    <source>
        <dbReference type="Proteomes" id="UP000433089"/>
    </source>
</evidence>
<evidence type="ECO:0000313" key="1">
    <source>
        <dbReference type="EMBL" id="VXC03315.1"/>
    </source>
</evidence>
<gene>
    <name evidence="1" type="ORF">BACI348_50092</name>
</gene>
<name>A0A653VAT7_BACAB</name>
<organism evidence="1 2">
    <name type="scientific">Bacillus altitudinis</name>
    <dbReference type="NCBI Taxonomy" id="293387"/>
    <lineage>
        <taxon>Bacteria</taxon>
        <taxon>Bacillati</taxon>
        <taxon>Bacillota</taxon>
        <taxon>Bacilli</taxon>
        <taxon>Bacillales</taxon>
        <taxon>Bacillaceae</taxon>
        <taxon>Bacillus</taxon>
    </lineage>
</organism>
<protein>
    <submittedName>
        <fullName evidence="1">Uncharacterized protein</fullName>
    </submittedName>
</protein>
<proteinExistence type="predicted"/>